<dbReference type="EMBL" id="UGYN01000002">
    <property type="protein sequence ID" value="SUI64168.1"/>
    <property type="molecule type" value="Genomic_DNA"/>
</dbReference>
<sequence length="314" mass="35557">MNLKNVDLNLLVVFDAIFRQRSVGLAGQMLGISQPAVSHALARLRQLFDDPMFVRINNEMRPTDRASELMPSVERVLSMIRDDVLQPVGFDPAANRRTLTLCMPDIGEQYFLPPLINHLAQVAPGMAVVSHELAPAQLEEALESGRVDLAIGYFPDLRRAVFYQQRLFYSGFCCAVRQGHPQIGKTLSLPQFLQAEHVTARLRIRSQEIAEQAMREQGIVRNVKLQTSHFLSLTQIIAQTDLLATVTYEAAQLLQAAGKVHIYPVPFPIPQFPVMQYWHERAHHDRGNQWLRGEIRGLFQRDDDNSADECTAEH</sequence>
<evidence type="ECO:0000256" key="4">
    <source>
        <dbReference type="ARBA" id="ARBA00023163"/>
    </source>
</evidence>
<dbReference type="Pfam" id="PF00126">
    <property type="entry name" value="HTH_1"/>
    <property type="match status" value="1"/>
</dbReference>
<organism evidence="6 7">
    <name type="scientific">Serratia quinivorans</name>
    <dbReference type="NCBI Taxonomy" id="137545"/>
    <lineage>
        <taxon>Bacteria</taxon>
        <taxon>Pseudomonadati</taxon>
        <taxon>Pseudomonadota</taxon>
        <taxon>Gammaproteobacteria</taxon>
        <taxon>Enterobacterales</taxon>
        <taxon>Yersiniaceae</taxon>
        <taxon>Serratia</taxon>
    </lineage>
</organism>
<dbReference type="Pfam" id="PF03466">
    <property type="entry name" value="LysR_substrate"/>
    <property type="match status" value="1"/>
</dbReference>
<dbReference type="PANTHER" id="PTHR30118:SF15">
    <property type="entry name" value="TRANSCRIPTIONAL REGULATORY PROTEIN"/>
    <property type="match status" value="1"/>
</dbReference>
<accession>A0A2X2HFZ7</accession>
<dbReference type="SUPFAM" id="SSF46785">
    <property type="entry name" value="Winged helix' DNA-binding domain"/>
    <property type="match status" value="1"/>
</dbReference>
<dbReference type="GO" id="GO:0003700">
    <property type="term" value="F:DNA-binding transcription factor activity"/>
    <property type="evidence" value="ECO:0007669"/>
    <property type="project" value="InterPro"/>
</dbReference>
<evidence type="ECO:0000313" key="7">
    <source>
        <dbReference type="Proteomes" id="UP000255529"/>
    </source>
</evidence>
<dbReference type="PANTHER" id="PTHR30118">
    <property type="entry name" value="HTH-TYPE TRANSCRIPTIONAL REGULATOR LEUO-RELATED"/>
    <property type="match status" value="1"/>
</dbReference>
<protein>
    <submittedName>
        <fullName evidence="6">HTH-type transcriptional regulator LeuO</fullName>
    </submittedName>
</protein>
<dbReference type="AlphaFoldDB" id="A0A2X2HFZ7"/>
<evidence type="ECO:0000259" key="5">
    <source>
        <dbReference type="PROSITE" id="PS50931"/>
    </source>
</evidence>
<keyword evidence="3" id="KW-0238">DNA-binding</keyword>
<dbReference type="Gene3D" id="1.10.10.10">
    <property type="entry name" value="Winged helix-like DNA-binding domain superfamily/Winged helix DNA-binding domain"/>
    <property type="match status" value="1"/>
</dbReference>
<dbReference type="InterPro" id="IPR000847">
    <property type="entry name" value="LysR_HTH_N"/>
</dbReference>
<keyword evidence="2" id="KW-0805">Transcription regulation</keyword>
<comment type="similarity">
    <text evidence="1">Belongs to the LysR transcriptional regulatory family.</text>
</comment>
<gene>
    <name evidence="6" type="primary">leuO_2</name>
    <name evidence="6" type="ORF">NCTC11544_02612</name>
</gene>
<dbReference type="CDD" id="cd08459">
    <property type="entry name" value="PBP2_DntR_NahR_LinR_like"/>
    <property type="match status" value="1"/>
</dbReference>
<dbReference type="PROSITE" id="PS50931">
    <property type="entry name" value="HTH_LYSR"/>
    <property type="match status" value="1"/>
</dbReference>
<dbReference type="InterPro" id="IPR050389">
    <property type="entry name" value="LysR-type_TF"/>
</dbReference>
<evidence type="ECO:0000256" key="1">
    <source>
        <dbReference type="ARBA" id="ARBA00009437"/>
    </source>
</evidence>
<proteinExistence type="inferred from homology"/>
<dbReference type="GO" id="GO:0003677">
    <property type="term" value="F:DNA binding"/>
    <property type="evidence" value="ECO:0007669"/>
    <property type="project" value="UniProtKB-KW"/>
</dbReference>
<dbReference type="SUPFAM" id="SSF53850">
    <property type="entry name" value="Periplasmic binding protein-like II"/>
    <property type="match status" value="1"/>
</dbReference>
<feature type="domain" description="HTH lysR-type" evidence="5">
    <location>
        <begin position="6"/>
        <end position="63"/>
    </location>
</feature>
<dbReference type="InterPro" id="IPR036388">
    <property type="entry name" value="WH-like_DNA-bd_sf"/>
</dbReference>
<name>A0A2X2HFZ7_9GAMM</name>
<dbReference type="GeneID" id="74952925"/>
<dbReference type="Gene3D" id="3.40.190.10">
    <property type="entry name" value="Periplasmic binding protein-like II"/>
    <property type="match status" value="2"/>
</dbReference>
<dbReference type="RefSeq" id="WP_112364259.1">
    <property type="nucleotide sequence ID" value="NZ_CAMIRZ010000005.1"/>
</dbReference>
<reference evidence="6 7" key="1">
    <citation type="submission" date="2018-06" db="EMBL/GenBank/DDBJ databases">
        <authorList>
            <consortium name="Pathogen Informatics"/>
            <person name="Doyle S."/>
        </authorList>
    </citation>
    <scope>NUCLEOTIDE SEQUENCE [LARGE SCALE GENOMIC DNA]</scope>
    <source>
        <strain evidence="6 7">NCTC11544</strain>
    </source>
</reference>
<keyword evidence="4" id="KW-0804">Transcription</keyword>
<evidence type="ECO:0000256" key="3">
    <source>
        <dbReference type="ARBA" id="ARBA00023125"/>
    </source>
</evidence>
<dbReference type="Proteomes" id="UP000255529">
    <property type="component" value="Unassembled WGS sequence"/>
</dbReference>
<evidence type="ECO:0000256" key="2">
    <source>
        <dbReference type="ARBA" id="ARBA00023015"/>
    </source>
</evidence>
<dbReference type="InterPro" id="IPR005119">
    <property type="entry name" value="LysR_subst-bd"/>
</dbReference>
<evidence type="ECO:0000313" key="6">
    <source>
        <dbReference type="EMBL" id="SUI64168.1"/>
    </source>
</evidence>
<dbReference type="InterPro" id="IPR036390">
    <property type="entry name" value="WH_DNA-bd_sf"/>
</dbReference>